<reference evidence="3 4" key="1">
    <citation type="journal article" date="2020" name="ISME J.">
        <title>Uncovering the hidden diversity of litter-decomposition mechanisms in mushroom-forming fungi.</title>
        <authorList>
            <person name="Floudas D."/>
            <person name="Bentzer J."/>
            <person name="Ahren D."/>
            <person name="Johansson T."/>
            <person name="Persson P."/>
            <person name="Tunlid A."/>
        </authorList>
    </citation>
    <scope>NUCLEOTIDE SEQUENCE [LARGE SCALE GENOMIC DNA]</scope>
    <source>
        <strain evidence="3 4">CBS 291.85</strain>
    </source>
</reference>
<evidence type="ECO:0000313" key="4">
    <source>
        <dbReference type="Proteomes" id="UP000559256"/>
    </source>
</evidence>
<evidence type="ECO:0000256" key="2">
    <source>
        <dbReference type="SAM" id="SignalP"/>
    </source>
</evidence>
<keyword evidence="2" id="KW-0732">Signal</keyword>
<proteinExistence type="predicted"/>
<keyword evidence="1" id="KW-0812">Transmembrane</keyword>
<evidence type="ECO:0000313" key="3">
    <source>
        <dbReference type="EMBL" id="KAF5374275.1"/>
    </source>
</evidence>
<name>A0A8H5H0B8_9AGAR</name>
<evidence type="ECO:0000256" key="1">
    <source>
        <dbReference type="SAM" id="Phobius"/>
    </source>
</evidence>
<keyword evidence="1" id="KW-0472">Membrane</keyword>
<protein>
    <submittedName>
        <fullName evidence="3">Uncharacterized protein</fullName>
    </submittedName>
</protein>
<comment type="caution">
    <text evidence="3">The sequence shown here is derived from an EMBL/GenBank/DDBJ whole genome shotgun (WGS) entry which is preliminary data.</text>
</comment>
<feature type="transmembrane region" description="Helical" evidence="1">
    <location>
        <begin position="105"/>
        <end position="125"/>
    </location>
</feature>
<feature type="chain" id="PRO_5034365193" evidence="2">
    <location>
        <begin position="19"/>
        <end position="241"/>
    </location>
</feature>
<dbReference type="EMBL" id="JAACJM010000002">
    <property type="protein sequence ID" value="KAF5374275.1"/>
    <property type="molecule type" value="Genomic_DNA"/>
</dbReference>
<sequence length="241" mass="26382">MTPYLLTLPAFVSAFTLTVPPDVTVGVASQATFITQNTGEDPYGFDLRRKQTNGTFEVDPSNSMLPYNFITGVVQFTVNQPGIYRVFVWDAVAGGSGPLNPITNIPVVIGVVWLVLIGLRIRWLWRRRKHKKRGQGGLEPLPFVQTTSPSNFGPTINGYDEENQGNRNVNTMAIPDPTLSSVTPNHGPTQTADSSLQLFTRASHLALNEVSIGITGRDSHTYNTSNDTHYHYHGMGPGLVS</sequence>
<keyword evidence="4" id="KW-1185">Reference proteome</keyword>
<keyword evidence="1" id="KW-1133">Transmembrane helix</keyword>
<accession>A0A8H5H0B8</accession>
<feature type="signal peptide" evidence="2">
    <location>
        <begin position="1"/>
        <end position="18"/>
    </location>
</feature>
<dbReference type="Proteomes" id="UP000559256">
    <property type="component" value="Unassembled WGS sequence"/>
</dbReference>
<dbReference type="AlphaFoldDB" id="A0A8H5H0B8"/>
<gene>
    <name evidence="3" type="ORF">D9758_004570</name>
</gene>
<organism evidence="3 4">
    <name type="scientific">Tetrapyrgos nigripes</name>
    <dbReference type="NCBI Taxonomy" id="182062"/>
    <lineage>
        <taxon>Eukaryota</taxon>
        <taxon>Fungi</taxon>
        <taxon>Dikarya</taxon>
        <taxon>Basidiomycota</taxon>
        <taxon>Agaricomycotina</taxon>
        <taxon>Agaricomycetes</taxon>
        <taxon>Agaricomycetidae</taxon>
        <taxon>Agaricales</taxon>
        <taxon>Marasmiineae</taxon>
        <taxon>Marasmiaceae</taxon>
        <taxon>Tetrapyrgos</taxon>
    </lineage>
</organism>